<dbReference type="Gene3D" id="1.10.287.130">
    <property type="match status" value="1"/>
</dbReference>
<dbReference type="PANTHER" id="PTHR43547:SF2">
    <property type="entry name" value="HYBRID SIGNAL TRANSDUCTION HISTIDINE KINASE C"/>
    <property type="match status" value="1"/>
</dbReference>
<dbReference type="SUPFAM" id="SSF55874">
    <property type="entry name" value="ATPase domain of HSP90 chaperone/DNA topoisomerase II/histidine kinase"/>
    <property type="match status" value="1"/>
</dbReference>
<dbReference type="CDD" id="cd00082">
    <property type="entry name" value="HisKA"/>
    <property type="match status" value="1"/>
</dbReference>
<keyword evidence="3" id="KW-0597">Phosphoprotein</keyword>
<dbReference type="PRINTS" id="PR00344">
    <property type="entry name" value="BCTRLSENSOR"/>
</dbReference>
<dbReference type="PROSITE" id="PS50109">
    <property type="entry name" value="HIS_KIN"/>
    <property type="match status" value="1"/>
</dbReference>
<sequence length="250" mass="27825">MFTTTDYDKLQQIMAESPQKKELLTRLLESHRMDISTISHEIRNPLTLVYSTLQLIESQHPEVLTFHHWEGMRQDIEYMKQLLEQLSSYNNGERLECAATDARTFLRKIALSFASTLVDSQIEFTSRIPATLPSISIDPTKMKQVLLNLLKNAKDAVLSCPDRDNAAISLTAAFQNQQVVITISDTGCGIAPEDLSTIFEPFITHKQNGTGLGLAIAKRIASAHHGSLTVESVLDKGTVFTLTLPVQQDA</sequence>
<dbReference type="Proteomes" id="UP000462363">
    <property type="component" value="Unassembled WGS sequence"/>
</dbReference>
<keyword evidence="4 7" id="KW-0808">Transferase</keyword>
<dbReference type="SMART" id="SM00388">
    <property type="entry name" value="HisKA"/>
    <property type="match status" value="1"/>
</dbReference>
<name>A0A844FC55_CLOSV</name>
<dbReference type="InterPro" id="IPR005467">
    <property type="entry name" value="His_kinase_dom"/>
</dbReference>
<dbReference type="SMART" id="SM00387">
    <property type="entry name" value="HATPase_c"/>
    <property type="match status" value="1"/>
</dbReference>
<dbReference type="Gene3D" id="3.30.565.10">
    <property type="entry name" value="Histidine kinase-like ATPase, C-terminal domain"/>
    <property type="match status" value="1"/>
</dbReference>
<dbReference type="EC" id="2.7.13.3" evidence="2"/>
<dbReference type="PANTHER" id="PTHR43547">
    <property type="entry name" value="TWO-COMPONENT HISTIDINE KINASE"/>
    <property type="match status" value="1"/>
</dbReference>
<feature type="domain" description="Histidine kinase" evidence="6">
    <location>
        <begin position="37"/>
        <end position="248"/>
    </location>
</feature>
<dbReference type="EMBL" id="VUMB01000021">
    <property type="protein sequence ID" value="MSS40855.1"/>
    <property type="molecule type" value="Genomic_DNA"/>
</dbReference>
<dbReference type="Pfam" id="PF00512">
    <property type="entry name" value="HisKA"/>
    <property type="match status" value="1"/>
</dbReference>
<proteinExistence type="predicted"/>
<evidence type="ECO:0000256" key="2">
    <source>
        <dbReference type="ARBA" id="ARBA00012438"/>
    </source>
</evidence>
<dbReference type="InterPro" id="IPR004358">
    <property type="entry name" value="Sig_transdc_His_kin-like_C"/>
</dbReference>
<dbReference type="AlphaFoldDB" id="A0A844FC55"/>
<keyword evidence="4 7" id="KW-0418">Kinase</keyword>
<dbReference type="InterPro" id="IPR036097">
    <property type="entry name" value="HisK_dim/P_sf"/>
</dbReference>
<evidence type="ECO:0000256" key="4">
    <source>
        <dbReference type="ARBA" id="ARBA00022777"/>
    </source>
</evidence>
<protein>
    <recommendedName>
        <fullName evidence="2">histidine kinase</fullName>
        <ecNumber evidence="2">2.7.13.3</ecNumber>
    </recommendedName>
</protein>
<evidence type="ECO:0000313" key="8">
    <source>
        <dbReference type="Proteomes" id="UP000462363"/>
    </source>
</evidence>
<evidence type="ECO:0000256" key="3">
    <source>
        <dbReference type="ARBA" id="ARBA00022553"/>
    </source>
</evidence>
<evidence type="ECO:0000256" key="1">
    <source>
        <dbReference type="ARBA" id="ARBA00000085"/>
    </source>
</evidence>
<dbReference type="GO" id="GO:0000155">
    <property type="term" value="F:phosphorelay sensor kinase activity"/>
    <property type="evidence" value="ECO:0007669"/>
    <property type="project" value="InterPro"/>
</dbReference>
<reference evidence="7 8" key="1">
    <citation type="submission" date="2019-08" db="EMBL/GenBank/DDBJ databases">
        <title>In-depth cultivation of the pig gut microbiome towards novel bacterial diversity and tailored functional studies.</title>
        <authorList>
            <person name="Wylensek D."/>
            <person name="Hitch T.C.A."/>
            <person name="Clavel T."/>
        </authorList>
    </citation>
    <scope>NUCLEOTIDE SEQUENCE [LARGE SCALE GENOMIC DNA]</scope>
    <source>
        <strain evidence="7 8">BL-389-WT-3D</strain>
    </source>
</reference>
<organism evidence="7 8">
    <name type="scientific">Clostridium scindens (strain JCM 10418 / VPI 12708)</name>
    <dbReference type="NCBI Taxonomy" id="29347"/>
    <lineage>
        <taxon>Bacteria</taxon>
        <taxon>Bacillati</taxon>
        <taxon>Bacillota</taxon>
        <taxon>Clostridia</taxon>
        <taxon>Lachnospirales</taxon>
        <taxon>Lachnospiraceae</taxon>
    </lineage>
</organism>
<evidence type="ECO:0000259" key="6">
    <source>
        <dbReference type="PROSITE" id="PS50109"/>
    </source>
</evidence>
<evidence type="ECO:0000256" key="5">
    <source>
        <dbReference type="ARBA" id="ARBA00023012"/>
    </source>
</evidence>
<evidence type="ECO:0000313" key="7">
    <source>
        <dbReference type="EMBL" id="MSS40855.1"/>
    </source>
</evidence>
<dbReference type="SUPFAM" id="SSF47384">
    <property type="entry name" value="Homodimeric domain of signal transducing histidine kinase"/>
    <property type="match status" value="1"/>
</dbReference>
<comment type="caution">
    <text evidence="7">The sequence shown here is derived from an EMBL/GenBank/DDBJ whole genome shotgun (WGS) entry which is preliminary data.</text>
</comment>
<dbReference type="Pfam" id="PF02518">
    <property type="entry name" value="HATPase_c"/>
    <property type="match status" value="1"/>
</dbReference>
<keyword evidence="5" id="KW-0902">Two-component regulatory system</keyword>
<dbReference type="RefSeq" id="WP_154323287.1">
    <property type="nucleotide sequence ID" value="NZ_CAMAAA010000020.1"/>
</dbReference>
<accession>A0A844FC55</accession>
<comment type="catalytic activity">
    <reaction evidence="1">
        <text>ATP + protein L-histidine = ADP + protein N-phospho-L-histidine.</text>
        <dbReference type="EC" id="2.7.13.3"/>
    </reaction>
</comment>
<dbReference type="InterPro" id="IPR036890">
    <property type="entry name" value="HATPase_C_sf"/>
</dbReference>
<gene>
    <name evidence="7" type="ORF">FYJ37_10975</name>
</gene>
<dbReference type="InterPro" id="IPR003661">
    <property type="entry name" value="HisK_dim/P_dom"/>
</dbReference>
<dbReference type="InterPro" id="IPR003594">
    <property type="entry name" value="HATPase_dom"/>
</dbReference>